<evidence type="ECO:0000259" key="4">
    <source>
        <dbReference type="Pfam" id="PF00669"/>
    </source>
</evidence>
<name>A0A318SR13_9RHOB</name>
<keyword evidence="6" id="KW-0966">Cell projection</keyword>
<comment type="caution">
    <text evidence="6">The sequence shown here is derived from an EMBL/GenBank/DDBJ whole genome shotgun (WGS) entry which is preliminary data.</text>
</comment>
<dbReference type="InterPro" id="IPR001492">
    <property type="entry name" value="Flagellin"/>
</dbReference>
<keyword evidence="3" id="KW-0964">Secreted</keyword>
<dbReference type="GO" id="GO:0005576">
    <property type="term" value="C:extracellular region"/>
    <property type="evidence" value="ECO:0007669"/>
    <property type="project" value="UniProtKB-SubCell"/>
</dbReference>
<evidence type="ECO:0000256" key="2">
    <source>
        <dbReference type="ARBA" id="ARBA00023143"/>
    </source>
</evidence>
<keyword evidence="6" id="KW-0282">Flagellum</keyword>
<protein>
    <recommendedName>
        <fullName evidence="3">Flagellin</fullName>
    </recommendedName>
</protein>
<comment type="similarity">
    <text evidence="1 3">Belongs to the bacterial flagellin family.</text>
</comment>
<evidence type="ECO:0000259" key="5">
    <source>
        <dbReference type="Pfam" id="PF00700"/>
    </source>
</evidence>
<dbReference type="Pfam" id="PF00669">
    <property type="entry name" value="Flagellin_N"/>
    <property type="match status" value="1"/>
</dbReference>
<evidence type="ECO:0000313" key="7">
    <source>
        <dbReference type="Proteomes" id="UP000248311"/>
    </source>
</evidence>
<comment type="function">
    <text evidence="3">Flagellin is the subunit protein which polymerizes to form the filaments of bacterial flagella.</text>
</comment>
<dbReference type="PANTHER" id="PTHR42792:SF2">
    <property type="entry name" value="FLAGELLIN"/>
    <property type="match status" value="1"/>
</dbReference>
<dbReference type="PANTHER" id="PTHR42792">
    <property type="entry name" value="FLAGELLIN"/>
    <property type="match status" value="1"/>
</dbReference>
<evidence type="ECO:0000256" key="3">
    <source>
        <dbReference type="RuleBase" id="RU362073"/>
    </source>
</evidence>
<gene>
    <name evidence="6" type="ORF">DFP88_102179</name>
</gene>
<dbReference type="Pfam" id="PF00700">
    <property type="entry name" value="Flagellin_C"/>
    <property type="match status" value="1"/>
</dbReference>
<keyword evidence="6" id="KW-0969">Cilium</keyword>
<evidence type="ECO:0000313" key="6">
    <source>
        <dbReference type="EMBL" id="PYE84381.1"/>
    </source>
</evidence>
<dbReference type="AlphaFoldDB" id="A0A318SR13"/>
<comment type="subcellular location">
    <subcellularLocation>
        <location evidence="3">Secreted</location>
    </subcellularLocation>
    <subcellularLocation>
        <location evidence="3">Bacterial flagellum</location>
    </subcellularLocation>
</comment>
<dbReference type="Proteomes" id="UP000248311">
    <property type="component" value="Unassembled WGS sequence"/>
</dbReference>
<dbReference type="InterPro" id="IPR001029">
    <property type="entry name" value="Flagellin_N"/>
</dbReference>
<organism evidence="6 7">
    <name type="scientific">Pseudoroseicyclus aestuarii</name>
    <dbReference type="NCBI Taxonomy" id="1795041"/>
    <lineage>
        <taxon>Bacteria</taxon>
        <taxon>Pseudomonadati</taxon>
        <taxon>Pseudomonadota</taxon>
        <taxon>Alphaproteobacteria</taxon>
        <taxon>Rhodobacterales</taxon>
        <taxon>Paracoccaceae</taxon>
        <taxon>Pseudoroseicyclus</taxon>
    </lineage>
</organism>
<dbReference type="SUPFAM" id="SSF64518">
    <property type="entry name" value="Phase 1 flagellin"/>
    <property type="match status" value="1"/>
</dbReference>
<dbReference type="EMBL" id="QJTE01000002">
    <property type="protein sequence ID" value="PYE84381.1"/>
    <property type="molecule type" value="Genomic_DNA"/>
</dbReference>
<dbReference type="GO" id="GO:0005198">
    <property type="term" value="F:structural molecule activity"/>
    <property type="evidence" value="ECO:0007669"/>
    <property type="project" value="UniProtKB-UniRule"/>
</dbReference>
<dbReference type="OrthoDB" id="8328560at2"/>
<dbReference type="Gene3D" id="1.20.1330.10">
    <property type="entry name" value="f41 fragment of flagellin, N-terminal domain"/>
    <property type="match status" value="1"/>
</dbReference>
<keyword evidence="2 3" id="KW-0975">Bacterial flagellum</keyword>
<keyword evidence="7" id="KW-1185">Reference proteome</keyword>
<dbReference type="GO" id="GO:0009288">
    <property type="term" value="C:bacterial-type flagellum"/>
    <property type="evidence" value="ECO:0007669"/>
    <property type="project" value="UniProtKB-SubCell"/>
</dbReference>
<sequence>MSSILTNNSAMNALTTLRGINSNLSTTQDRISSGLKVASAKDNASYFSIAKTMSSESSMNKAVNDGLTLARGSIATASLGAESMVEMTTQLKDLLSTALQDTVDKETIQESVNNLLSNMRNSISQASYNGQNLLAADSTGTTIITGVSSSYDSANKTGSVSTTEITVAATDLGTMLISAADGGTGIGSIDLTTDADGDGTPDMSVADALALASAAVAQSTSAAATLGSAEKTLEQQQEFLTNLTDKIDSGVGSLVDADMESEAARLQALQVQQQLASQALSIANSAPQNILSLFR</sequence>
<accession>A0A318SR13</accession>
<proteinExistence type="inferred from homology"/>
<dbReference type="InterPro" id="IPR046358">
    <property type="entry name" value="Flagellin_C"/>
</dbReference>
<dbReference type="RefSeq" id="WP_110813485.1">
    <property type="nucleotide sequence ID" value="NZ_QJTE01000002.1"/>
</dbReference>
<feature type="domain" description="Flagellin C-terminal" evidence="5">
    <location>
        <begin position="212"/>
        <end position="294"/>
    </location>
</feature>
<reference evidence="6 7" key="1">
    <citation type="submission" date="2018-06" db="EMBL/GenBank/DDBJ databases">
        <title>Genomic Encyclopedia of Type Strains, Phase III (KMG-III): the genomes of soil and plant-associated and newly described type strains.</title>
        <authorList>
            <person name="Whitman W."/>
        </authorList>
    </citation>
    <scope>NUCLEOTIDE SEQUENCE [LARGE SCALE GENOMIC DNA]</scope>
    <source>
        <strain evidence="6 7">CECT 9025</strain>
    </source>
</reference>
<feature type="domain" description="Flagellin N-terminal" evidence="4">
    <location>
        <begin position="4"/>
        <end position="137"/>
    </location>
</feature>
<evidence type="ECO:0000256" key="1">
    <source>
        <dbReference type="ARBA" id="ARBA00005709"/>
    </source>
</evidence>